<reference evidence="1 2" key="1">
    <citation type="submission" date="2017-05" db="EMBL/GenBank/DDBJ databases">
        <title>Streptomyces alboflavus Genome sequencing and assembly.</title>
        <authorList>
            <person name="Wang Y."/>
            <person name="Du B."/>
            <person name="Ding Y."/>
            <person name="Liu H."/>
            <person name="Hou Q."/>
            <person name="Liu K."/>
            <person name="Wang C."/>
            <person name="Yao L."/>
        </authorList>
    </citation>
    <scope>NUCLEOTIDE SEQUENCE [LARGE SCALE GENOMIC DNA]</scope>
    <source>
        <strain evidence="1 2">MDJK44</strain>
    </source>
</reference>
<gene>
    <name evidence="1" type="ORF">SMD44_08613</name>
</gene>
<proteinExistence type="predicted"/>
<accession>A0A1Z1WRS2</accession>
<name>A0A1Z1WRS2_9ACTN</name>
<organism evidence="1 2">
    <name type="scientific">Streptomyces alboflavus</name>
    <dbReference type="NCBI Taxonomy" id="67267"/>
    <lineage>
        <taxon>Bacteria</taxon>
        <taxon>Bacillati</taxon>
        <taxon>Actinomycetota</taxon>
        <taxon>Actinomycetes</taxon>
        <taxon>Kitasatosporales</taxon>
        <taxon>Streptomycetaceae</taxon>
        <taxon>Streptomyces</taxon>
    </lineage>
</organism>
<protein>
    <submittedName>
        <fullName evidence="1">Uncharacterized protein</fullName>
    </submittedName>
</protein>
<dbReference type="KEGG" id="salf:SMD44_08613"/>
<evidence type="ECO:0000313" key="2">
    <source>
        <dbReference type="Proteomes" id="UP000195880"/>
    </source>
</evidence>
<dbReference type="Proteomes" id="UP000195880">
    <property type="component" value="Chromosome"/>
</dbReference>
<keyword evidence="2" id="KW-1185">Reference proteome</keyword>
<dbReference type="EMBL" id="CP021748">
    <property type="protein sequence ID" value="ARX89126.1"/>
    <property type="molecule type" value="Genomic_DNA"/>
</dbReference>
<dbReference type="AlphaFoldDB" id="A0A1Z1WRS2"/>
<sequence>MRSNLAVPDGTAVMRALRPGASAKAVSGTDCQASMVWKRGWRASERVGLSASTRWSKGSASCSWAPRVVVRTRSSRSRNVGSPDVSVRSTTVLVKNPTRSAVASSARPATGVPRGMSVPQPCRVSRAASPACTVMNTLAPVVRASRVRAVCAASSRWKGTVSPRCEATAGRGRSAGSSSWSGSPARACFQYARCRSARAVGAWAGPRRRCWWAAWSAYCSGSGSNRGASPASRAA</sequence>
<evidence type="ECO:0000313" key="1">
    <source>
        <dbReference type="EMBL" id="ARX89126.1"/>
    </source>
</evidence>